<dbReference type="Proteomes" id="UP000738349">
    <property type="component" value="Unassembled WGS sequence"/>
</dbReference>
<reference evidence="2" key="1">
    <citation type="journal article" date="2021" name="Nat. Commun.">
        <title>Genetic determinants of endophytism in the Arabidopsis root mycobiome.</title>
        <authorList>
            <person name="Mesny F."/>
            <person name="Miyauchi S."/>
            <person name="Thiergart T."/>
            <person name="Pickel B."/>
            <person name="Atanasova L."/>
            <person name="Karlsson M."/>
            <person name="Huettel B."/>
            <person name="Barry K.W."/>
            <person name="Haridas S."/>
            <person name="Chen C."/>
            <person name="Bauer D."/>
            <person name="Andreopoulos W."/>
            <person name="Pangilinan J."/>
            <person name="LaButti K."/>
            <person name="Riley R."/>
            <person name="Lipzen A."/>
            <person name="Clum A."/>
            <person name="Drula E."/>
            <person name="Henrissat B."/>
            <person name="Kohler A."/>
            <person name="Grigoriev I.V."/>
            <person name="Martin F.M."/>
            <person name="Hacquard S."/>
        </authorList>
    </citation>
    <scope>NUCLEOTIDE SEQUENCE</scope>
    <source>
        <strain evidence="2">MPI-CAGE-AT-0147</strain>
    </source>
</reference>
<name>A0A9P9FTR8_9HYPO</name>
<keyword evidence="3" id="KW-1185">Reference proteome</keyword>
<evidence type="ECO:0000313" key="3">
    <source>
        <dbReference type="Proteomes" id="UP000738349"/>
    </source>
</evidence>
<organism evidence="2 3">
    <name type="scientific">Dactylonectria macrodidyma</name>
    <dbReference type="NCBI Taxonomy" id="307937"/>
    <lineage>
        <taxon>Eukaryota</taxon>
        <taxon>Fungi</taxon>
        <taxon>Dikarya</taxon>
        <taxon>Ascomycota</taxon>
        <taxon>Pezizomycotina</taxon>
        <taxon>Sordariomycetes</taxon>
        <taxon>Hypocreomycetidae</taxon>
        <taxon>Hypocreales</taxon>
        <taxon>Nectriaceae</taxon>
        <taxon>Dactylonectria</taxon>
    </lineage>
</organism>
<gene>
    <name evidence="2" type="ORF">EDB81DRAFT_3987</name>
</gene>
<feature type="transmembrane region" description="Helical" evidence="1">
    <location>
        <begin position="110"/>
        <end position="130"/>
    </location>
</feature>
<evidence type="ECO:0000313" key="2">
    <source>
        <dbReference type="EMBL" id="KAH7175433.1"/>
    </source>
</evidence>
<feature type="transmembrane region" description="Helical" evidence="1">
    <location>
        <begin position="158"/>
        <end position="181"/>
    </location>
</feature>
<dbReference type="EMBL" id="JAGMUV010000001">
    <property type="protein sequence ID" value="KAH7175433.1"/>
    <property type="molecule type" value="Genomic_DNA"/>
</dbReference>
<sequence length="202" mass="23251">MRQEDFGTTWKTRAMSRVFFASKSTHPKPTIIKTKNISISINLTPFKLQSQTRAETKSKTSRDLRVSTSMFLPSNPMLPVGRIVRTPMLLSKKDVLQSTANYDSSMTIKILIIASVFGWFFFGVMSILFINNHGRAGRWVPEWYLDSRASRWDMLLVVAWWAAIIVLWPLILFVSMVRWAWNKLSGCSLRRGMASLEEKGER</sequence>
<keyword evidence="1" id="KW-1133">Transmembrane helix</keyword>
<evidence type="ECO:0000256" key="1">
    <source>
        <dbReference type="SAM" id="Phobius"/>
    </source>
</evidence>
<accession>A0A9P9FTR8</accession>
<dbReference type="OrthoDB" id="4927953at2759"/>
<proteinExistence type="predicted"/>
<protein>
    <submittedName>
        <fullName evidence="2">Uncharacterized protein</fullName>
    </submittedName>
</protein>
<dbReference type="AlphaFoldDB" id="A0A9P9FTR8"/>
<keyword evidence="1" id="KW-0812">Transmembrane</keyword>
<comment type="caution">
    <text evidence="2">The sequence shown here is derived from an EMBL/GenBank/DDBJ whole genome shotgun (WGS) entry which is preliminary data.</text>
</comment>
<keyword evidence="1" id="KW-0472">Membrane</keyword>